<protein>
    <submittedName>
        <fullName evidence="1">Uncharacterized protein</fullName>
    </submittedName>
</protein>
<sequence length="140" mass="16336">MGVSRTTAGERMWVEPWFYEEIIRRSNEVVDDWLAHKCEHEVVVEMQCNFGEWIDRTRLPEKFSSAVAESLHQQLVVTWERLSRASDVSERLEVEQLPQVDRKCAFDNLDTSEYPPISSPIQKVLRFTPERVMPASPEVS</sequence>
<comment type="caution">
    <text evidence="1">The sequence shown here is derived from an EMBL/GenBank/DDBJ whole genome shotgun (WGS) entry which is preliminary data.</text>
</comment>
<keyword evidence="2" id="KW-1185">Reference proteome</keyword>
<accession>A0ABP8NCI6</accession>
<evidence type="ECO:0000313" key="2">
    <source>
        <dbReference type="Proteomes" id="UP001500840"/>
    </source>
</evidence>
<dbReference type="Proteomes" id="UP001500840">
    <property type="component" value="Unassembled WGS sequence"/>
</dbReference>
<reference evidence="2" key="1">
    <citation type="journal article" date="2019" name="Int. J. Syst. Evol. Microbiol.">
        <title>The Global Catalogue of Microorganisms (GCM) 10K type strain sequencing project: providing services to taxonomists for standard genome sequencing and annotation.</title>
        <authorList>
            <consortium name="The Broad Institute Genomics Platform"/>
            <consortium name="The Broad Institute Genome Sequencing Center for Infectious Disease"/>
            <person name="Wu L."/>
            <person name="Ma J."/>
        </authorList>
    </citation>
    <scope>NUCLEOTIDE SEQUENCE [LARGE SCALE GENOMIC DNA]</scope>
    <source>
        <strain evidence="2">JCM 17759</strain>
    </source>
</reference>
<gene>
    <name evidence="1" type="ORF">GCM10023156_50300</name>
</gene>
<evidence type="ECO:0000313" key="1">
    <source>
        <dbReference type="EMBL" id="GAA4464136.1"/>
    </source>
</evidence>
<organism evidence="1 2">
    <name type="scientific">Novipirellula rosea</name>
    <dbReference type="NCBI Taxonomy" id="1031540"/>
    <lineage>
        <taxon>Bacteria</taxon>
        <taxon>Pseudomonadati</taxon>
        <taxon>Planctomycetota</taxon>
        <taxon>Planctomycetia</taxon>
        <taxon>Pirellulales</taxon>
        <taxon>Pirellulaceae</taxon>
        <taxon>Novipirellula</taxon>
    </lineage>
</organism>
<dbReference type="EMBL" id="BAABGA010000067">
    <property type="protein sequence ID" value="GAA4464136.1"/>
    <property type="molecule type" value="Genomic_DNA"/>
</dbReference>
<name>A0ABP8NCI6_9BACT</name>
<proteinExistence type="predicted"/>